<feature type="chain" id="PRO_5041498168" description="Outer-membrane lipoprotein carrier protein" evidence="10">
    <location>
        <begin position="28"/>
        <end position="217"/>
    </location>
</feature>
<dbReference type="RefSeq" id="WP_309203287.1">
    <property type="nucleotide sequence ID" value="NZ_CP133548.1"/>
</dbReference>
<protein>
    <recommendedName>
        <fullName evidence="4 10">Outer-membrane lipoprotein carrier protein</fullName>
    </recommendedName>
</protein>
<dbReference type="SUPFAM" id="SSF89392">
    <property type="entry name" value="Prokaryotic lipoproteins and lipoprotein localization factors"/>
    <property type="match status" value="1"/>
</dbReference>
<dbReference type="HAMAP" id="MF_00240">
    <property type="entry name" value="LolA"/>
    <property type="match status" value="1"/>
</dbReference>
<dbReference type="KEGG" id="plei:Q9312_04050"/>
<evidence type="ECO:0000256" key="9">
    <source>
        <dbReference type="ARBA" id="ARBA00023186"/>
    </source>
</evidence>
<dbReference type="EMBL" id="CP133548">
    <property type="protein sequence ID" value="WMS88090.1"/>
    <property type="molecule type" value="Genomic_DNA"/>
</dbReference>
<evidence type="ECO:0000256" key="7">
    <source>
        <dbReference type="ARBA" id="ARBA00022764"/>
    </source>
</evidence>
<proteinExistence type="inferred from homology"/>
<dbReference type="GO" id="GO:0044874">
    <property type="term" value="P:lipoprotein localization to outer membrane"/>
    <property type="evidence" value="ECO:0007669"/>
    <property type="project" value="UniProtKB-UniRule"/>
</dbReference>
<evidence type="ECO:0000256" key="10">
    <source>
        <dbReference type="HAMAP-Rule" id="MF_00240"/>
    </source>
</evidence>
<evidence type="ECO:0000256" key="3">
    <source>
        <dbReference type="ARBA" id="ARBA00011245"/>
    </source>
</evidence>
<dbReference type="GO" id="GO:0042953">
    <property type="term" value="P:lipoprotein transport"/>
    <property type="evidence" value="ECO:0007669"/>
    <property type="project" value="InterPro"/>
</dbReference>
<reference evidence="11 12" key="1">
    <citation type="submission" date="2023-08" db="EMBL/GenBank/DDBJ databases">
        <title>Pleionea litopenaei sp. nov., isolated from stomach of juvenile Litopenaeus vannamei.</title>
        <authorList>
            <person name="Rho A.M."/>
            <person name="Hwang C.Y."/>
        </authorList>
    </citation>
    <scope>NUCLEOTIDE SEQUENCE [LARGE SCALE GENOMIC DNA]</scope>
    <source>
        <strain evidence="11 12">HL-JVS1</strain>
    </source>
</reference>
<dbReference type="GO" id="GO:0042597">
    <property type="term" value="C:periplasmic space"/>
    <property type="evidence" value="ECO:0007669"/>
    <property type="project" value="UniProtKB-SubCell"/>
</dbReference>
<dbReference type="InterPro" id="IPR004564">
    <property type="entry name" value="OM_lipoprot_carrier_LolA-like"/>
</dbReference>
<organism evidence="11 12">
    <name type="scientific">Pleionea litopenaei</name>
    <dbReference type="NCBI Taxonomy" id="3070815"/>
    <lineage>
        <taxon>Bacteria</taxon>
        <taxon>Pseudomonadati</taxon>
        <taxon>Pseudomonadota</taxon>
        <taxon>Gammaproteobacteria</taxon>
        <taxon>Oceanospirillales</taxon>
        <taxon>Pleioneaceae</taxon>
        <taxon>Pleionea</taxon>
    </lineage>
</organism>
<dbReference type="PANTHER" id="PTHR35869:SF1">
    <property type="entry name" value="OUTER-MEMBRANE LIPOPROTEIN CARRIER PROTEIN"/>
    <property type="match status" value="1"/>
</dbReference>
<feature type="signal peptide" evidence="10">
    <location>
        <begin position="1"/>
        <end position="27"/>
    </location>
</feature>
<evidence type="ECO:0000256" key="1">
    <source>
        <dbReference type="ARBA" id="ARBA00004418"/>
    </source>
</evidence>
<keyword evidence="7 10" id="KW-0574">Periplasm</keyword>
<comment type="subunit">
    <text evidence="3 10">Monomer.</text>
</comment>
<dbReference type="AlphaFoldDB" id="A0AA51X8H1"/>
<dbReference type="CDD" id="cd16325">
    <property type="entry name" value="LolA"/>
    <property type="match status" value="1"/>
</dbReference>
<evidence type="ECO:0000256" key="5">
    <source>
        <dbReference type="ARBA" id="ARBA00022448"/>
    </source>
</evidence>
<comment type="function">
    <text evidence="10">Participates in the translocation of lipoproteins from the inner membrane to the outer membrane. Only forms a complex with a lipoprotein if the residue after the N-terminal Cys is not an aspartate (The Asp acts as a targeting signal to indicate that the lipoprotein should stay in the inner membrane).</text>
</comment>
<evidence type="ECO:0000313" key="12">
    <source>
        <dbReference type="Proteomes" id="UP001239782"/>
    </source>
</evidence>
<dbReference type="PANTHER" id="PTHR35869">
    <property type="entry name" value="OUTER-MEMBRANE LIPOPROTEIN CARRIER PROTEIN"/>
    <property type="match status" value="1"/>
</dbReference>
<accession>A0AA51X8H1</accession>
<keyword evidence="8 10" id="KW-0653">Protein transport</keyword>
<keyword evidence="11" id="KW-0449">Lipoprotein</keyword>
<dbReference type="Gene3D" id="2.50.20.10">
    <property type="entry name" value="Lipoprotein localisation LolA/LolB/LppX"/>
    <property type="match status" value="1"/>
</dbReference>
<evidence type="ECO:0000256" key="8">
    <source>
        <dbReference type="ARBA" id="ARBA00022927"/>
    </source>
</evidence>
<dbReference type="Pfam" id="PF03548">
    <property type="entry name" value="LolA"/>
    <property type="match status" value="1"/>
</dbReference>
<name>A0AA51X8H1_9GAMM</name>
<gene>
    <name evidence="10 11" type="primary">lolA</name>
    <name evidence="11" type="ORF">Q9312_04050</name>
</gene>
<evidence type="ECO:0000256" key="2">
    <source>
        <dbReference type="ARBA" id="ARBA00007615"/>
    </source>
</evidence>
<keyword evidence="5 10" id="KW-0813">Transport</keyword>
<dbReference type="Proteomes" id="UP001239782">
    <property type="component" value="Chromosome"/>
</dbReference>
<dbReference type="InterPro" id="IPR029046">
    <property type="entry name" value="LolA/LolB/LppX"/>
</dbReference>
<evidence type="ECO:0000256" key="4">
    <source>
        <dbReference type="ARBA" id="ARBA00014035"/>
    </source>
</evidence>
<sequence precursor="true">MSVTGFKRKVRYLSVSILALMGGAVVAADDMQSFVELTNGIKTYQATFEQKITDQFGTVKDSSKGRFLIKKPYQFTWETLEPYQQLIVSNGEELWTFDRDLDQVNIQTLNKAVGNTPVFLLEADSDTLAKTFSVKQLVSGSEQAAAFELLPKEQGYSFERMIVQFKEQQLVELLLQDTLGQKTIVSFSEVLVNQELSDQQFNFVIPDDVDVVDSREQ</sequence>
<keyword evidence="6 10" id="KW-0732">Signal</keyword>
<keyword evidence="12" id="KW-1185">Reference proteome</keyword>
<dbReference type="InterPro" id="IPR018323">
    <property type="entry name" value="OM_lipoprot_carrier_LolA_Pbac"/>
</dbReference>
<comment type="subcellular location">
    <subcellularLocation>
        <location evidence="1 10">Periplasm</location>
    </subcellularLocation>
</comment>
<keyword evidence="9 10" id="KW-0143">Chaperone</keyword>
<evidence type="ECO:0000256" key="6">
    <source>
        <dbReference type="ARBA" id="ARBA00022729"/>
    </source>
</evidence>
<dbReference type="NCBIfam" id="TIGR00547">
    <property type="entry name" value="lolA"/>
    <property type="match status" value="1"/>
</dbReference>
<evidence type="ECO:0000313" key="11">
    <source>
        <dbReference type="EMBL" id="WMS88090.1"/>
    </source>
</evidence>
<comment type="similarity">
    <text evidence="2 10">Belongs to the LolA family.</text>
</comment>